<comment type="caution">
    <text evidence="1">The sequence shown here is derived from an EMBL/GenBank/DDBJ whole genome shotgun (WGS) entry which is preliminary data.</text>
</comment>
<organism evidence="1 2">
    <name type="scientific">Eubacterium segne</name>
    <dbReference type="NCBI Taxonomy" id="2763045"/>
    <lineage>
        <taxon>Bacteria</taxon>
        <taxon>Bacillati</taxon>
        <taxon>Bacillota</taxon>
        <taxon>Clostridia</taxon>
        <taxon>Eubacteriales</taxon>
        <taxon>Eubacteriaceae</taxon>
        <taxon>Eubacterium</taxon>
    </lineage>
</organism>
<dbReference type="RefSeq" id="WP_186840545.1">
    <property type="nucleotide sequence ID" value="NZ_JACOOZ010000008.1"/>
</dbReference>
<keyword evidence="2" id="KW-1185">Reference proteome</keyword>
<sequence>MDNYSVDELYAKLGITSNDKQPVRNQINTGKRYEQIQTNYSFGLGKVPNNSLSNSIRIKK</sequence>
<evidence type="ECO:0000313" key="1">
    <source>
        <dbReference type="EMBL" id="MBC5668510.1"/>
    </source>
</evidence>
<evidence type="ECO:0000313" key="2">
    <source>
        <dbReference type="Proteomes" id="UP000597877"/>
    </source>
</evidence>
<accession>A0ABR7F4H8</accession>
<protein>
    <submittedName>
        <fullName evidence="1">Uncharacterized protein</fullName>
    </submittedName>
</protein>
<dbReference type="EMBL" id="JACOOZ010000008">
    <property type="protein sequence ID" value="MBC5668510.1"/>
    <property type="molecule type" value="Genomic_DNA"/>
</dbReference>
<gene>
    <name evidence="1" type="ORF">H8S00_11060</name>
</gene>
<proteinExistence type="predicted"/>
<dbReference type="Proteomes" id="UP000597877">
    <property type="component" value="Unassembled WGS sequence"/>
</dbReference>
<reference evidence="1 2" key="1">
    <citation type="submission" date="2020-08" db="EMBL/GenBank/DDBJ databases">
        <title>Genome public.</title>
        <authorList>
            <person name="Liu C."/>
            <person name="Sun Q."/>
        </authorList>
    </citation>
    <scope>NUCLEOTIDE SEQUENCE [LARGE SCALE GENOMIC DNA]</scope>
    <source>
        <strain evidence="1 2">BX4</strain>
    </source>
</reference>
<name>A0ABR7F4H8_9FIRM</name>